<feature type="region of interest" description="Disordered" evidence="1">
    <location>
        <begin position="263"/>
        <end position="285"/>
    </location>
</feature>
<evidence type="ECO:0000313" key="2">
    <source>
        <dbReference type="EMBL" id="CZS93033.1"/>
    </source>
</evidence>
<reference evidence="3" key="1">
    <citation type="submission" date="2016-03" db="EMBL/GenBank/DDBJ databases">
        <authorList>
            <person name="Guldener U."/>
        </authorList>
    </citation>
    <scope>NUCLEOTIDE SEQUENCE [LARGE SCALE GENOMIC DNA]</scope>
    <source>
        <strain evidence="3">04CH-RAC-A.6.1</strain>
    </source>
</reference>
<feature type="region of interest" description="Disordered" evidence="1">
    <location>
        <begin position="236"/>
        <end position="255"/>
    </location>
</feature>
<dbReference type="OrthoDB" id="3536684at2759"/>
<organism evidence="2 3">
    <name type="scientific">Rhynchosporium agropyri</name>
    <dbReference type="NCBI Taxonomy" id="914238"/>
    <lineage>
        <taxon>Eukaryota</taxon>
        <taxon>Fungi</taxon>
        <taxon>Dikarya</taxon>
        <taxon>Ascomycota</taxon>
        <taxon>Pezizomycotina</taxon>
        <taxon>Leotiomycetes</taxon>
        <taxon>Helotiales</taxon>
        <taxon>Ploettnerulaceae</taxon>
        <taxon>Rhynchosporium</taxon>
    </lineage>
</organism>
<accession>A0A1E1K4R5</accession>
<proteinExistence type="predicted"/>
<dbReference type="Proteomes" id="UP000178912">
    <property type="component" value="Unassembled WGS sequence"/>
</dbReference>
<evidence type="ECO:0000256" key="1">
    <source>
        <dbReference type="SAM" id="MobiDB-lite"/>
    </source>
</evidence>
<gene>
    <name evidence="2" type="ORF">RAG0_03511</name>
</gene>
<keyword evidence="3" id="KW-1185">Reference proteome</keyword>
<dbReference type="EMBL" id="FJUX01000014">
    <property type="protein sequence ID" value="CZS93033.1"/>
    <property type="molecule type" value="Genomic_DNA"/>
</dbReference>
<name>A0A1E1K4R5_9HELO</name>
<dbReference type="AlphaFoldDB" id="A0A1E1K4R5"/>
<feature type="compositionally biased region" description="Basic and acidic residues" evidence="1">
    <location>
        <begin position="238"/>
        <end position="249"/>
    </location>
</feature>
<sequence>MSAIVESQGKLKCVYLSPALAGTDFFSVMHKMNFSAGKLAFACLESLRIRAALEWSNQRLFYVNNGAGLACHDDLFTLFGTTRFDSLEELRLSAIATTTDTICETLKRHHKKLKRVYLIGVIILDNKEDWIGEMQHLCRESMNLDELVINSKTLWLEAKRKESERNTIRLPDEMKMMQWQCRMDKTNMGNGYHLHYVSICHSIKSGTECDGSYISRGQSAPPPKEPLSWQRPVELLESDSRKESPHRLDSTPFRRLISPPDEFHRVTQDPDVPSNEFATRKPHMDHKTRQPNLRLLFEDQKATLMLLGKDEKSLEEIGLFFPAVVFQFEKTLNSTRHISKGQNKILTFWLEVKRGSDPQDDGVKKQINACRRGFEAYNRRDQEGLPCVRDSYFANRKVLDAIEIKRKGTFSS</sequence>
<protein>
    <submittedName>
        <fullName evidence="2">Uncharacterized protein</fullName>
    </submittedName>
</protein>
<evidence type="ECO:0000313" key="3">
    <source>
        <dbReference type="Proteomes" id="UP000178912"/>
    </source>
</evidence>